<dbReference type="RefSeq" id="XP_022818597.1">
    <property type="nucleotide sequence ID" value="XM_022962829.1"/>
</dbReference>
<name>A0A9J7DYY7_SPOLT</name>
<dbReference type="KEGG" id="sliu:111351062"/>
<organism evidence="2 3">
    <name type="scientific">Spodoptera litura</name>
    <name type="common">Asian cotton leafworm</name>
    <dbReference type="NCBI Taxonomy" id="69820"/>
    <lineage>
        <taxon>Eukaryota</taxon>
        <taxon>Metazoa</taxon>
        <taxon>Ecdysozoa</taxon>
        <taxon>Arthropoda</taxon>
        <taxon>Hexapoda</taxon>
        <taxon>Insecta</taxon>
        <taxon>Pterygota</taxon>
        <taxon>Neoptera</taxon>
        <taxon>Endopterygota</taxon>
        <taxon>Lepidoptera</taxon>
        <taxon>Glossata</taxon>
        <taxon>Ditrysia</taxon>
        <taxon>Noctuoidea</taxon>
        <taxon>Noctuidae</taxon>
        <taxon>Amphipyrinae</taxon>
        <taxon>Spodoptera</taxon>
    </lineage>
</organism>
<protein>
    <submittedName>
        <fullName evidence="3">Uncharacterized protein LOC111351062</fullName>
    </submittedName>
</protein>
<dbReference type="AlphaFoldDB" id="A0A9J7DYY7"/>
<reference evidence="3" key="1">
    <citation type="submission" date="2025-08" db="UniProtKB">
        <authorList>
            <consortium name="RefSeq"/>
        </authorList>
    </citation>
    <scope>IDENTIFICATION</scope>
    <source>
        <strain evidence="3">Ishihara</strain>
        <tissue evidence="3">Whole body</tissue>
    </source>
</reference>
<keyword evidence="2" id="KW-1185">Reference proteome</keyword>
<gene>
    <name evidence="3" type="primary">LOC111351062</name>
</gene>
<feature type="signal peptide" evidence="1">
    <location>
        <begin position="1"/>
        <end position="17"/>
    </location>
</feature>
<evidence type="ECO:0000313" key="3">
    <source>
        <dbReference type="RefSeq" id="XP_022818597.1"/>
    </source>
</evidence>
<accession>A0A9J7DYY7</accession>
<dbReference type="GeneID" id="111351062"/>
<dbReference type="OrthoDB" id="7483731at2759"/>
<feature type="chain" id="PRO_5039950320" evidence="1">
    <location>
        <begin position="18"/>
        <end position="177"/>
    </location>
</feature>
<proteinExistence type="predicted"/>
<dbReference type="Proteomes" id="UP000301870">
    <property type="component" value="Chromosome 12"/>
</dbReference>
<sequence length="177" mass="20178">MIGNLIGIILLTPTVLAQFDLKPDVSFTDTNDRFDLTGMMQAHPAFRDAPLIDDNDDDIESDEDFRRSFNVDKPQDIDVLKQKNPEANIEETFLTRKSNGGFAYDDRMDSNEGGTVSDFVESLKGFEHNVEPPNRRRRDVAPTAHKRLRRNADQYVLSQYGFPIVMKVDGYLKPPLE</sequence>
<evidence type="ECO:0000313" key="2">
    <source>
        <dbReference type="Proteomes" id="UP000301870"/>
    </source>
</evidence>
<keyword evidence="1" id="KW-0732">Signal</keyword>
<evidence type="ECO:0000256" key="1">
    <source>
        <dbReference type="SAM" id="SignalP"/>
    </source>
</evidence>